<dbReference type="Proteomes" id="UP000713880">
    <property type="component" value="Unassembled WGS sequence"/>
</dbReference>
<dbReference type="InterPro" id="IPR047928">
    <property type="entry name" value="Perm_prefix_1"/>
</dbReference>
<gene>
    <name evidence="2" type="ORF">H6A13_09035</name>
</gene>
<dbReference type="NCBIfam" id="NF038403">
    <property type="entry name" value="perm_prefix_1"/>
    <property type="match status" value="1"/>
</dbReference>
<evidence type="ECO:0000256" key="1">
    <source>
        <dbReference type="SAM" id="Phobius"/>
    </source>
</evidence>
<dbReference type="EMBL" id="JACJLV010000028">
    <property type="protein sequence ID" value="MBM6827234.1"/>
    <property type="molecule type" value="Genomic_DNA"/>
</dbReference>
<keyword evidence="1" id="KW-1133">Transmembrane helix</keyword>
<protein>
    <submittedName>
        <fullName evidence="2">Uncharacterized protein</fullName>
    </submittedName>
</protein>
<reference evidence="2" key="1">
    <citation type="submission" date="2020-08" db="EMBL/GenBank/DDBJ databases">
        <authorList>
            <person name="Cejkova D."/>
            <person name="Kubasova T."/>
            <person name="Jahodarova E."/>
            <person name="Rychlik I."/>
        </authorList>
    </citation>
    <scope>NUCLEOTIDE SEQUENCE</scope>
    <source>
        <strain evidence="2">An420c</strain>
    </source>
</reference>
<feature type="transmembrane region" description="Helical" evidence="1">
    <location>
        <begin position="105"/>
        <end position="123"/>
    </location>
</feature>
<dbReference type="AlphaFoldDB" id="A0A938X491"/>
<organism evidence="2 3">
    <name type="scientific">Mordavella massiliensis</name>
    <dbReference type="NCBI Taxonomy" id="1871024"/>
    <lineage>
        <taxon>Bacteria</taxon>
        <taxon>Bacillati</taxon>
        <taxon>Bacillota</taxon>
        <taxon>Clostridia</taxon>
        <taxon>Eubacteriales</taxon>
        <taxon>Clostridiaceae</taxon>
        <taxon>Mordavella</taxon>
    </lineage>
</organism>
<name>A0A938X491_9CLOT</name>
<keyword evidence="1" id="KW-0472">Membrane</keyword>
<feature type="transmembrane region" description="Helical" evidence="1">
    <location>
        <begin position="187"/>
        <end position="207"/>
    </location>
</feature>
<accession>A0A938X491</accession>
<feature type="transmembrane region" description="Helical" evidence="1">
    <location>
        <begin position="83"/>
        <end position="99"/>
    </location>
</feature>
<feature type="transmembrane region" description="Helical" evidence="1">
    <location>
        <begin position="144"/>
        <end position="167"/>
    </location>
</feature>
<dbReference type="RefSeq" id="WP_178280085.1">
    <property type="nucleotide sequence ID" value="NZ_JACJLV010000028.1"/>
</dbReference>
<reference evidence="2" key="2">
    <citation type="journal article" date="2021" name="Sci. Rep.">
        <title>The distribution of antibiotic resistance genes in chicken gut microbiota commensals.</title>
        <authorList>
            <person name="Juricova H."/>
            <person name="Matiasovicova J."/>
            <person name="Kubasova T."/>
            <person name="Cejkova D."/>
            <person name="Rychlik I."/>
        </authorList>
    </citation>
    <scope>NUCLEOTIDE SEQUENCE</scope>
    <source>
        <strain evidence="2">An420c</strain>
    </source>
</reference>
<keyword evidence="1" id="KW-0812">Transmembrane</keyword>
<keyword evidence="3" id="KW-1185">Reference proteome</keyword>
<evidence type="ECO:0000313" key="2">
    <source>
        <dbReference type="EMBL" id="MBM6827234.1"/>
    </source>
</evidence>
<sequence length="221" mass="25040">MIDLQKYVDGLFRHQRLTPEVKDLKEEILSNMIAKRDDLIAQGLSAEKATEKAKESLSAIDYLIDGNQLTDVGKYHLECMQTLLLNCIIFWIFSLPLLFTHYALTSYIGLLCVIISGCAYILSKDKKEKVIAFLSLSASEHRRKVAWTIWSVFFLVAVGTMAALTFGSDIWFGRPLNITGPYQMANIAVRFYLPLLTIIIPITISSFSKILLKCRKGHEDE</sequence>
<proteinExistence type="predicted"/>
<comment type="caution">
    <text evidence="2">The sequence shown here is derived from an EMBL/GenBank/DDBJ whole genome shotgun (WGS) entry which is preliminary data.</text>
</comment>
<evidence type="ECO:0000313" key="3">
    <source>
        <dbReference type="Proteomes" id="UP000713880"/>
    </source>
</evidence>